<dbReference type="PANTHER" id="PTHR36448:SF2">
    <property type="entry name" value="CUPIN TYPE-1 DOMAIN-CONTAINING PROTEIN"/>
    <property type="match status" value="1"/>
</dbReference>
<keyword evidence="3" id="KW-1185">Reference proteome</keyword>
<dbReference type="PANTHER" id="PTHR36448">
    <property type="entry name" value="BLR7373 PROTEIN"/>
    <property type="match status" value="1"/>
</dbReference>
<sequence>MEIDRLKIYYLEDDGNIPNNPDLPVLIYRNAVKDTAEMEEIFHLNQWMNSWINGIHDYHHYHSNTHEVLGVVSGDASVKLGGEKGVELTISKGDVIILPAGTGHKKLSSSTDFKVAGAYPDGADFNMYEGSLKDRPQVLIDIKNVPLPEFDPVYGNGGPVNKYWLQSRTRA</sequence>
<dbReference type="PIRSF" id="PIRSF019307">
    <property type="entry name" value="UCP019307"/>
    <property type="match status" value="1"/>
</dbReference>
<dbReference type="RefSeq" id="WP_058298002.1">
    <property type="nucleotide sequence ID" value="NZ_FMAU01000001.1"/>
</dbReference>
<dbReference type="Gene3D" id="2.60.120.10">
    <property type="entry name" value="Jelly Rolls"/>
    <property type="match status" value="1"/>
</dbReference>
<evidence type="ECO:0000259" key="1">
    <source>
        <dbReference type="Pfam" id="PF07883"/>
    </source>
</evidence>
<dbReference type="SUPFAM" id="SSF51182">
    <property type="entry name" value="RmlC-like cupins"/>
    <property type="match status" value="1"/>
</dbReference>
<dbReference type="InterPro" id="IPR047121">
    <property type="entry name" value="YjiB-like"/>
</dbReference>
<dbReference type="Proteomes" id="UP000181997">
    <property type="component" value="Unassembled WGS sequence"/>
</dbReference>
<gene>
    <name evidence="2" type="ORF">GA0061094_1541</name>
</gene>
<proteinExistence type="predicted"/>
<accession>A0A0V8HNS8</accession>
<dbReference type="OrthoDB" id="9791759at2"/>
<evidence type="ECO:0000313" key="2">
    <source>
        <dbReference type="EMBL" id="SCB93967.1"/>
    </source>
</evidence>
<dbReference type="EMBL" id="FMAU01000001">
    <property type="protein sequence ID" value="SCB93967.1"/>
    <property type="molecule type" value="Genomic_DNA"/>
</dbReference>
<feature type="domain" description="Cupin type-2" evidence="1">
    <location>
        <begin position="59"/>
        <end position="105"/>
    </location>
</feature>
<dbReference type="CDD" id="cd02219">
    <property type="entry name" value="cupin_YjlB-like"/>
    <property type="match status" value="1"/>
</dbReference>
<dbReference type="InterPro" id="IPR014500">
    <property type="entry name" value="UCP019307_cupin"/>
</dbReference>
<dbReference type="InterPro" id="IPR011051">
    <property type="entry name" value="RmlC_Cupin_sf"/>
</dbReference>
<dbReference type="InterPro" id="IPR014710">
    <property type="entry name" value="RmlC-like_jellyroll"/>
</dbReference>
<dbReference type="InterPro" id="IPR013096">
    <property type="entry name" value="Cupin_2"/>
</dbReference>
<name>A0A0V8HNS8_9BACI</name>
<protein>
    <submittedName>
        <fullName evidence="2">Uncharacterized protein YjlB</fullName>
    </submittedName>
</protein>
<dbReference type="AlphaFoldDB" id="A0A0V8HNS8"/>
<organism evidence="2 3">
    <name type="scientific">[Bacillus] enclensis</name>
    <dbReference type="NCBI Taxonomy" id="1402860"/>
    <lineage>
        <taxon>Bacteria</taxon>
        <taxon>Bacillati</taxon>
        <taxon>Bacillota</taxon>
        <taxon>Bacilli</taxon>
        <taxon>Bacillales</taxon>
        <taxon>Bacillaceae</taxon>
        <taxon>Rossellomorea</taxon>
    </lineage>
</organism>
<evidence type="ECO:0000313" key="3">
    <source>
        <dbReference type="Proteomes" id="UP000181997"/>
    </source>
</evidence>
<dbReference type="Pfam" id="PF07883">
    <property type="entry name" value="Cupin_2"/>
    <property type="match status" value="1"/>
</dbReference>
<reference evidence="3" key="1">
    <citation type="submission" date="2016-08" db="EMBL/GenBank/DDBJ databases">
        <authorList>
            <person name="Varghese N."/>
            <person name="Submissions Spin"/>
        </authorList>
    </citation>
    <scope>NUCLEOTIDE SEQUENCE [LARGE SCALE GENOMIC DNA]</scope>
    <source>
        <strain evidence="3">SGD-1123</strain>
    </source>
</reference>